<dbReference type="SUPFAM" id="SSF54106">
    <property type="entry name" value="LysM domain"/>
    <property type="match status" value="1"/>
</dbReference>
<dbReference type="Gene3D" id="3.10.350.10">
    <property type="entry name" value="LysM domain"/>
    <property type="match status" value="1"/>
</dbReference>
<sequence length="116" mass="12178">MSASHRTIAPRTTAPRLRLTRRGRAVFTTLAAIPAVAAALFIGLQGGVATAGDTASGVTFSTVTVEAGESLWSIAERIAPGSDPRDVIYEIARLNQLESTDVQPGQQLAMPVAYAR</sequence>
<dbReference type="Proteomes" id="UP001321506">
    <property type="component" value="Unassembled WGS sequence"/>
</dbReference>
<dbReference type="SMART" id="SM00257">
    <property type="entry name" value="LysM"/>
    <property type="match status" value="1"/>
</dbReference>
<evidence type="ECO:0000259" key="1">
    <source>
        <dbReference type="PROSITE" id="PS51782"/>
    </source>
</evidence>
<dbReference type="InterPro" id="IPR036779">
    <property type="entry name" value="LysM_dom_sf"/>
</dbReference>
<dbReference type="InterPro" id="IPR018392">
    <property type="entry name" value="LysM"/>
</dbReference>
<dbReference type="RefSeq" id="WP_281489526.1">
    <property type="nucleotide sequence ID" value="NZ_JASATX010000007.1"/>
</dbReference>
<dbReference type="PROSITE" id="PS51782">
    <property type="entry name" value="LYSM"/>
    <property type="match status" value="1"/>
</dbReference>
<proteinExistence type="predicted"/>
<comment type="caution">
    <text evidence="2">The sequence shown here is derived from an EMBL/GenBank/DDBJ whole genome shotgun (WGS) entry which is preliminary data.</text>
</comment>
<reference evidence="2 3" key="1">
    <citation type="submission" date="2023-04" db="EMBL/GenBank/DDBJ databases">
        <title>Klugiella caeni sp. nov. isolated from the sludge of biochemical tank.</title>
        <authorList>
            <person name="Geng K."/>
        </authorList>
    </citation>
    <scope>NUCLEOTIDE SEQUENCE [LARGE SCALE GENOMIC DNA]</scope>
    <source>
        <strain evidence="2 3">YN-L-19</strain>
    </source>
</reference>
<dbReference type="AlphaFoldDB" id="A0AAW6T9D9"/>
<organism evidence="2 3">
    <name type="scientific">Ruicaihuangia caeni</name>
    <dbReference type="NCBI Taxonomy" id="3042517"/>
    <lineage>
        <taxon>Bacteria</taxon>
        <taxon>Bacillati</taxon>
        <taxon>Actinomycetota</taxon>
        <taxon>Actinomycetes</taxon>
        <taxon>Micrococcales</taxon>
        <taxon>Microbacteriaceae</taxon>
        <taxon>Ruicaihuangia</taxon>
    </lineage>
</organism>
<protein>
    <submittedName>
        <fullName evidence="2">LysM peptidoglycan-binding domain-containing protein</fullName>
    </submittedName>
</protein>
<name>A0AAW6T9D9_9MICO</name>
<evidence type="ECO:0000313" key="2">
    <source>
        <dbReference type="EMBL" id="MDI2099736.1"/>
    </source>
</evidence>
<gene>
    <name evidence="2" type="ORF">QF206_12255</name>
</gene>
<keyword evidence="3" id="KW-1185">Reference proteome</keyword>
<dbReference type="CDD" id="cd00118">
    <property type="entry name" value="LysM"/>
    <property type="match status" value="1"/>
</dbReference>
<dbReference type="EMBL" id="JASATX010000007">
    <property type="protein sequence ID" value="MDI2099736.1"/>
    <property type="molecule type" value="Genomic_DNA"/>
</dbReference>
<dbReference type="Pfam" id="PF01476">
    <property type="entry name" value="LysM"/>
    <property type="match status" value="1"/>
</dbReference>
<accession>A0AAW6T9D9</accession>
<evidence type="ECO:0000313" key="3">
    <source>
        <dbReference type="Proteomes" id="UP001321506"/>
    </source>
</evidence>
<feature type="domain" description="LysM" evidence="1">
    <location>
        <begin position="61"/>
        <end position="110"/>
    </location>
</feature>